<evidence type="ECO:0000313" key="18">
    <source>
        <dbReference type="EMBL" id="MDT0683118.1"/>
    </source>
</evidence>
<keyword evidence="19" id="KW-1185">Reference proteome</keyword>
<dbReference type="EC" id="2.7.13.3" evidence="3"/>
<evidence type="ECO:0000256" key="9">
    <source>
        <dbReference type="ARBA" id="ARBA00022741"/>
    </source>
</evidence>
<dbReference type="InterPro" id="IPR036890">
    <property type="entry name" value="HATPase_C_sf"/>
</dbReference>
<evidence type="ECO:0000256" key="11">
    <source>
        <dbReference type="ARBA" id="ARBA00022840"/>
    </source>
</evidence>
<keyword evidence="12 15" id="KW-1133">Transmembrane helix</keyword>
<dbReference type="RefSeq" id="WP_311691288.1">
    <property type="nucleotide sequence ID" value="NZ_JAVRHL010000002.1"/>
</dbReference>
<evidence type="ECO:0000313" key="19">
    <source>
        <dbReference type="Proteomes" id="UP001265259"/>
    </source>
</evidence>
<dbReference type="PANTHER" id="PTHR44936">
    <property type="entry name" value="SENSOR PROTEIN CREC"/>
    <property type="match status" value="1"/>
</dbReference>
<evidence type="ECO:0000256" key="4">
    <source>
        <dbReference type="ARBA" id="ARBA00022475"/>
    </source>
</evidence>
<evidence type="ECO:0000256" key="15">
    <source>
        <dbReference type="SAM" id="Phobius"/>
    </source>
</evidence>
<evidence type="ECO:0000256" key="13">
    <source>
        <dbReference type="ARBA" id="ARBA00023012"/>
    </source>
</evidence>
<evidence type="ECO:0000256" key="5">
    <source>
        <dbReference type="ARBA" id="ARBA00022519"/>
    </source>
</evidence>
<dbReference type="SMART" id="SM00388">
    <property type="entry name" value="HisKA"/>
    <property type="match status" value="1"/>
</dbReference>
<evidence type="ECO:0000256" key="6">
    <source>
        <dbReference type="ARBA" id="ARBA00022553"/>
    </source>
</evidence>
<comment type="catalytic activity">
    <reaction evidence="1">
        <text>ATP + protein L-histidine = ADP + protein N-phospho-L-histidine.</text>
        <dbReference type="EC" id="2.7.13.3"/>
    </reaction>
</comment>
<evidence type="ECO:0000256" key="8">
    <source>
        <dbReference type="ARBA" id="ARBA00022692"/>
    </source>
</evidence>
<dbReference type="PROSITE" id="PS50109">
    <property type="entry name" value="HIS_KIN"/>
    <property type="match status" value="1"/>
</dbReference>
<dbReference type="SUPFAM" id="SSF47384">
    <property type="entry name" value="Homodimeric domain of signal transducing histidine kinase"/>
    <property type="match status" value="1"/>
</dbReference>
<dbReference type="InterPro" id="IPR005467">
    <property type="entry name" value="His_kinase_dom"/>
</dbReference>
<evidence type="ECO:0000256" key="3">
    <source>
        <dbReference type="ARBA" id="ARBA00012438"/>
    </source>
</evidence>
<dbReference type="SMART" id="SM00304">
    <property type="entry name" value="HAMP"/>
    <property type="match status" value="1"/>
</dbReference>
<keyword evidence="13" id="KW-0902">Two-component regulatory system</keyword>
<dbReference type="PANTHER" id="PTHR44936:SF5">
    <property type="entry name" value="SENSOR HISTIDINE KINASE ENVZ"/>
    <property type="match status" value="1"/>
</dbReference>
<dbReference type="InterPro" id="IPR004358">
    <property type="entry name" value="Sig_transdc_His_kin-like_C"/>
</dbReference>
<keyword evidence="4" id="KW-1003">Cell membrane</keyword>
<keyword evidence="14 15" id="KW-0472">Membrane</keyword>
<evidence type="ECO:0000259" key="16">
    <source>
        <dbReference type="PROSITE" id="PS50109"/>
    </source>
</evidence>
<evidence type="ECO:0000256" key="2">
    <source>
        <dbReference type="ARBA" id="ARBA00004429"/>
    </source>
</evidence>
<dbReference type="InterPro" id="IPR050980">
    <property type="entry name" value="2C_sensor_his_kinase"/>
</dbReference>
<evidence type="ECO:0000256" key="14">
    <source>
        <dbReference type="ARBA" id="ARBA00023136"/>
    </source>
</evidence>
<organism evidence="18 19">
    <name type="scientific">Tropicimonas omnivorans</name>
    <dbReference type="NCBI Taxonomy" id="3075590"/>
    <lineage>
        <taxon>Bacteria</taxon>
        <taxon>Pseudomonadati</taxon>
        <taxon>Pseudomonadota</taxon>
        <taxon>Alphaproteobacteria</taxon>
        <taxon>Rhodobacterales</taxon>
        <taxon>Roseobacteraceae</taxon>
        <taxon>Tropicimonas</taxon>
    </lineage>
</organism>
<dbReference type="Pfam" id="PF02518">
    <property type="entry name" value="HATPase_c"/>
    <property type="match status" value="1"/>
</dbReference>
<keyword evidence="9" id="KW-0547">Nucleotide-binding</keyword>
<dbReference type="InterPro" id="IPR003660">
    <property type="entry name" value="HAMP_dom"/>
</dbReference>
<reference evidence="18 19" key="1">
    <citation type="submission" date="2023-09" db="EMBL/GenBank/DDBJ databases">
        <authorList>
            <person name="Rey-Velasco X."/>
        </authorList>
    </citation>
    <scope>NUCLEOTIDE SEQUENCE [LARGE SCALE GENOMIC DNA]</scope>
    <source>
        <strain evidence="18 19">F158</strain>
    </source>
</reference>
<dbReference type="PROSITE" id="PS50885">
    <property type="entry name" value="HAMP"/>
    <property type="match status" value="1"/>
</dbReference>
<name>A0ABU3DHC9_9RHOB</name>
<protein>
    <recommendedName>
        <fullName evidence="3">histidine kinase</fullName>
        <ecNumber evidence="3">2.7.13.3</ecNumber>
    </recommendedName>
</protein>
<evidence type="ECO:0000256" key="12">
    <source>
        <dbReference type="ARBA" id="ARBA00022989"/>
    </source>
</evidence>
<dbReference type="Proteomes" id="UP001265259">
    <property type="component" value="Unassembled WGS sequence"/>
</dbReference>
<dbReference type="Gene3D" id="3.30.565.10">
    <property type="entry name" value="Histidine kinase-like ATPase, C-terminal domain"/>
    <property type="match status" value="1"/>
</dbReference>
<feature type="domain" description="Histidine kinase" evidence="16">
    <location>
        <begin position="231"/>
        <end position="431"/>
    </location>
</feature>
<feature type="domain" description="HAMP" evidence="17">
    <location>
        <begin position="172"/>
        <end position="223"/>
    </location>
</feature>
<evidence type="ECO:0000256" key="1">
    <source>
        <dbReference type="ARBA" id="ARBA00000085"/>
    </source>
</evidence>
<proteinExistence type="predicted"/>
<dbReference type="PRINTS" id="PR00344">
    <property type="entry name" value="BCTRLSENSOR"/>
</dbReference>
<dbReference type="InterPro" id="IPR003594">
    <property type="entry name" value="HATPase_dom"/>
</dbReference>
<dbReference type="SUPFAM" id="SSF55874">
    <property type="entry name" value="ATPase domain of HSP90 chaperone/DNA topoisomerase II/histidine kinase"/>
    <property type="match status" value="1"/>
</dbReference>
<accession>A0ABU3DHC9</accession>
<evidence type="ECO:0000256" key="10">
    <source>
        <dbReference type="ARBA" id="ARBA00022777"/>
    </source>
</evidence>
<dbReference type="GO" id="GO:0005524">
    <property type="term" value="F:ATP binding"/>
    <property type="evidence" value="ECO:0007669"/>
    <property type="project" value="UniProtKB-KW"/>
</dbReference>
<sequence length="431" mass="46797">MPKGLYGRAALILVLPIAVLQIVLAIVFVQRNFEGVTDQMMRSAALELSYLSTLADEAPDLEAAQARIAPVADALAIDWELPGEEMRGYRRVFYDISGRVVILRLEEALPNLRAVDLASSLRRVTLQTETPHGPLTLQFDRRRAAPSNPHQLLVLMGILAIVMTGIAFLYLRGQLRPITRLSAAAEAFGRGRVVPYKPSGATEVRAAGHAFLDMRSRIERQIEQRTLMLSGVSHDLRTPLTRLRLGLSMLTDEPEAEDMLNDIAEMEAMLGTFLDFARGEALDDPQEVSPAGLALSAVENGQRAGGTVSLGRVPPDEVQVTLRPLAVERALANLVGNAIRYAGKAEVSVQLGERAVVFTVEDDGPGIPEDSREIALRPFARLDTARNQDRGSGVGLGLSIAFDIARGHGGTLRLGESERWGGLRADLVLPL</sequence>
<keyword evidence="8 15" id="KW-0812">Transmembrane</keyword>
<dbReference type="CDD" id="cd00075">
    <property type="entry name" value="HATPase"/>
    <property type="match status" value="1"/>
</dbReference>
<dbReference type="CDD" id="cd00082">
    <property type="entry name" value="HisKA"/>
    <property type="match status" value="1"/>
</dbReference>
<feature type="transmembrane region" description="Helical" evidence="15">
    <location>
        <begin position="152"/>
        <end position="171"/>
    </location>
</feature>
<dbReference type="EMBL" id="JAVRHL010000002">
    <property type="protein sequence ID" value="MDT0683118.1"/>
    <property type="molecule type" value="Genomic_DNA"/>
</dbReference>
<keyword evidence="10" id="KW-0418">Kinase</keyword>
<keyword evidence="7" id="KW-0808">Transferase</keyword>
<gene>
    <name evidence="18" type="ORF">RM543_10510</name>
</gene>
<dbReference type="Gene3D" id="1.10.287.130">
    <property type="match status" value="1"/>
</dbReference>
<keyword evidence="11 18" id="KW-0067">ATP-binding</keyword>
<evidence type="ECO:0000256" key="7">
    <source>
        <dbReference type="ARBA" id="ARBA00022679"/>
    </source>
</evidence>
<keyword evidence="5" id="KW-0997">Cell inner membrane</keyword>
<keyword evidence="6" id="KW-0597">Phosphoprotein</keyword>
<dbReference type="InterPro" id="IPR003661">
    <property type="entry name" value="HisK_dim/P_dom"/>
</dbReference>
<evidence type="ECO:0000259" key="17">
    <source>
        <dbReference type="PROSITE" id="PS50885"/>
    </source>
</evidence>
<comment type="subcellular location">
    <subcellularLocation>
        <location evidence="2">Cell inner membrane</location>
        <topology evidence="2">Multi-pass membrane protein</topology>
    </subcellularLocation>
</comment>
<dbReference type="InterPro" id="IPR036097">
    <property type="entry name" value="HisK_dim/P_sf"/>
</dbReference>
<comment type="caution">
    <text evidence="18">The sequence shown here is derived from an EMBL/GenBank/DDBJ whole genome shotgun (WGS) entry which is preliminary data.</text>
</comment>
<dbReference type="Pfam" id="PF00512">
    <property type="entry name" value="HisKA"/>
    <property type="match status" value="1"/>
</dbReference>
<dbReference type="SMART" id="SM00387">
    <property type="entry name" value="HATPase_c"/>
    <property type="match status" value="1"/>
</dbReference>